<dbReference type="AlphaFoldDB" id="A0A2N0B703"/>
<dbReference type="EMBL" id="NPEF01000151">
    <property type="protein sequence ID" value="PJZ92299.1"/>
    <property type="molecule type" value="Genomic_DNA"/>
</dbReference>
<name>A0A2N0B703_9LEPT</name>
<dbReference type="OrthoDB" id="336902at2"/>
<reference evidence="1" key="3">
    <citation type="submission" date="2023-10" db="EMBL/GenBank/DDBJ databases">
        <authorList>
            <person name="Picardeau M."/>
            <person name="Thibeaux R."/>
        </authorList>
    </citation>
    <scope>NUCLEOTIDE SEQUENCE</scope>
    <source>
        <strain evidence="1">ATI7-C-A5</strain>
    </source>
</reference>
<proteinExistence type="predicted"/>
<dbReference type="EMBL" id="NPEF02000001">
    <property type="protein sequence ID" value="MDV6234381.1"/>
    <property type="molecule type" value="Genomic_DNA"/>
</dbReference>
<accession>A0A2N0BPG3</accession>
<protein>
    <submittedName>
        <fullName evidence="1">DUF1564 domain-containing protein</fullName>
    </submittedName>
</protein>
<dbReference type="InterPro" id="IPR011458">
    <property type="entry name" value="DUF1564"/>
</dbReference>
<evidence type="ECO:0000313" key="1">
    <source>
        <dbReference type="EMBL" id="MDV6234381.1"/>
    </source>
</evidence>
<accession>A0A2N0B703</accession>
<reference evidence="2" key="1">
    <citation type="submission" date="2017-07" db="EMBL/GenBank/DDBJ databases">
        <title>Leptospira spp. isolated from tropical soils.</title>
        <authorList>
            <person name="Thibeaux R."/>
            <person name="Iraola G."/>
            <person name="Ferres I."/>
            <person name="Bierque E."/>
            <person name="Girault D."/>
            <person name="Soupe-Gilbert M.-E."/>
            <person name="Picardeau M."/>
            <person name="Goarant C."/>
        </authorList>
    </citation>
    <scope>NUCLEOTIDE SEQUENCE [LARGE SCALE GENOMIC DNA]</scope>
    <source>
        <strain evidence="2">ATI7-C-A5</strain>
    </source>
</reference>
<comment type="caution">
    <text evidence="2">The sequence shown here is derived from an EMBL/GenBank/DDBJ whole genome shotgun (WGS) entry which is preliminary data.</text>
</comment>
<reference evidence="1 3" key="2">
    <citation type="journal article" date="2018" name="Microb. Genom.">
        <title>Deciphering the unexplored Leptospira diversity from soils uncovers genomic evolution to virulence.</title>
        <authorList>
            <person name="Thibeaux R."/>
            <person name="Iraola G."/>
            <person name="Ferres I."/>
            <person name="Bierque E."/>
            <person name="Girault D."/>
            <person name="Soupe-Gilbert M.E."/>
            <person name="Picardeau M."/>
            <person name="Goarant C."/>
        </authorList>
    </citation>
    <scope>NUCLEOTIDE SEQUENCE [LARGE SCALE GENOMIC DNA]</scope>
    <source>
        <strain evidence="1 3">ATI7-C-A5</strain>
    </source>
</reference>
<evidence type="ECO:0000313" key="2">
    <source>
        <dbReference type="EMBL" id="PJZ92299.1"/>
    </source>
</evidence>
<sequence>MDTIFLNSEEKIQSAMTERKSKVVTLLVPETYFFKLSSDNQKYLAKRVPELLRRYAKFMSSRSRINDTGITTLYQKDQGKLKKLNVRMNTGFWCLLGAIANAHGVSRCLLFNFLLFLDEAGVGDSVDENLNEGVPTFHEVYSYIWQLDLIHNTVSRFLRFSPNPIHPHYVHVRFPWIIKESES</sequence>
<dbReference type="Proteomes" id="UP000232122">
    <property type="component" value="Unassembled WGS sequence"/>
</dbReference>
<dbReference type="RefSeq" id="WP_100745751.1">
    <property type="nucleotide sequence ID" value="NZ_NPEF02000001.1"/>
</dbReference>
<organism evidence="2">
    <name type="scientific">Leptospira ellisii</name>
    <dbReference type="NCBI Taxonomy" id="2023197"/>
    <lineage>
        <taxon>Bacteria</taxon>
        <taxon>Pseudomonadati</taxon>
        <taxon>Spirochaetota</taxon>
        <taxon>Spirochaetia</taxon>
        <taxon>Leptospirales</taxon>
        <taxon>Leptospiraceae</taxon>
        <taxon>Leptospira</taxon>
    </lineage>
</organism>
<evidence type="ECO:0000313" key="3">
    <source>
        <dbReference type="Proteomes" id="UP000232122"/>
    </source>
</evidence>
<dbReference type="Pfam" id="PF07600">
    <property type="entry name" value="DUF1564"/>
    <property type="match status" value="1"/>
</dbReference>
<gene>
    <name evidence="1" type="ORF">CH379_001895</name>
    <name evidence="2" type="ORF">CH379_13970</name>
</gene>
<keyword evidence="3" id="KW-1185">Reference proteome</keyword>